<protein>
    <submittedName>
        <fullName evidence="14">Oncostatin-M-specific receptor subunit beta isoform X1</fullName>
    </submittedName>
</protein>
<evidence type="ECO:0000256" key="1">
    <source>
        <dbReference type="ARBA" id="ARBA00004479"/>
    </source>
</evidence>
<evidence type="ECO:0000256" key="9">
    <source>
        <dbReference type="ARBA" id="ARBA00023180"/>
    </source>
</evidence>
<dbReference type="Pfam" id="PF25552">
    <property type="entry name" value="LIFR_D4"/>
    <property type="match status" value="1"/>
</dbReference>
<evidence type="ECO:0000256" key="10">
    <source>
        <dbReference type="SAM" id="MobiDB-lite"/>
    </source>
</evidence>
<evidence type="ECO:0000256" key="6">
    <source>
        <dbReference type="ARBA" id="ARBA00022989"/>
    </source>
</evidence>
<evidence type="ECO:0000256" key="3">
    <source>
        <dbReference type="ARBA" id="ARBA00022692"/>
    </source>
</evidence>
<dbReference type="SUPFAM" id="SSF49265">
    <property type="entry name" value="Fibronectin type III"/>
    <property type="match status" value="3"/>
</dbReference>
<feature type="domain" description="Fibronectin type-III" evidence="12">
    <location>
        <begin position="695"/>
        <end position="806"/>
    </location>
</feature>
<dbReference type="RefSeq" id="XP_040613516.1">
    <property type="nucleotide sequence ID" value="XM_040757582.1"/>
</dbReference>
<dbReference type="CDD" id="cd00063">
    <property type="entry name" value="FN3"/>
    <property type="match status" value="3"/>
</dbReference>
<feature type="domain" description="Fibronectin type-III" evidence="12">
    <location>
        <begin position="428"/>
        <end position="527"/>
    </location>
</feature>
<evidence type="ECO:0000313" key="14">
    <source>
        <dbReference type="RefSeq" id="XP_040613516.1"/>
    </source>
</evidence>
<dbReference type="GeneID" id="101824546"/>
<dbReference type="InterPro" id="IPR003961">
    <property type="entry name" value="FN3_dom"/>
</dbReference>
<evidence type="ECO:0000256" key="5">
    <source>
        <dbReference type="ARBA" id="ARBA00022737"/>
    </source>
</evidence>
<evidence type="ECO:0000256" key="8">
    <source>
        <dbReference type="ARBA" id="ARBA00023170"/>
    </source>
</evidence>
<name>A0ABM2YFF8_MESAU</name>
<organism evidence="13 14">
    <name type="scientific">Mesocricetus auratus</name>
    <name type="common">Golden hamster</name>
    <dbReference type="NCBI Taxonomy" id="10036"/>
    <lineage>
        <taxon>Eukaryota</taxon>
        <taxon>Metazoa</taxon>
        <taxon>Chordata</taxon>
        <taxon>Craniata</taxon>
        <taxon>Vertebrata</taxon>
        <taxon>Euteleostomi</taxon>
        <taxon>Mammalia</taxon>
        <taxon>Eutheria</taxon>
        <taxon>Euarchontoglires</taxon>
        <taxon>Glires</taxon>
        <taxon>Rodentia</taxon>
        <taxon>Myomorpha</taxon>
        <taxon>Muroidea</taxon>
        <taxon>Cricetidae</taxon>
        <taxon>Cricetinae</taxon>
        <taxon>Mesocricetus</taxon>
    </lineage>
</organism>
<dbReference type="SMART" id="SM00060">
    <property type="entry name" value="FN3"/>
    <property type="match status" value="5"/>
</dbReference>
<dbReference type="PROSITE" id="PS50853">
    <property type="entry name" value="FN3"/>
    <property type="match status" value="4"/>
</dbReference>
<dbReference type="PANTHER" id="PTHR48423:SF1">
    <property type="entry name" value="INTERLEUKIN-27 RECEPTOR SUBUNIT ALPHA"/>
    <property type="match status" value="1"/>
</dbReference>
<keyword evidence="8 14" id="KW-0675">Receptor</keyword>
<keyword evidence="7" id="KW-0472">Membrane</keyword>
<feature type="region of interest" description="Disordered" evidence="10">
    <location>
        <begin position="893"/>
        <end position="913"/>
    </location>
</feature>
<gene>
    <name evidence="14" type="primary">Osmr</name>
</gene>
<comment type="subcellular location">
    <subcellularLocation>
        <location evidence="1">Membrane</location>
        <topology evidence="1">Single-pass type I membrane protein</topology>
    </subcellularLocation>
</comment>
<keyword evidence="5" id="KW-0677">Repeat</keyword>
<keyword evidence="9" id="KW-0325">Glycoprotein</keyword>
<comment type="similarity">
    <text evidence="2">Belongs to the type I cytokine receptor family. Type 2 subfamily.</text>
</comment>
<proteinExistence type="inferred from homology"/>
<dbReference type="InterPro" id="IPR052672">
    <property type="entry name" value="Type1_Cytokine_Rcpt_Type2"/>
</dbReference>
<keyword evidence="4 11" id="KW-0732">Signal</keyword>
<dbReference type="InterPro" id="IPR036116">
    <property type="entry name" value="FN3_sf"/>
</dbReference>
<dbReference type="PANTHER" id="PTHR48423">
    <property type="entry name" value="INTERLEUKIN-27 RECEPTOR SUBUNIT ALPHA"/>
    <property type="match status" value="1"/>
</dbReference>
<keyword evidence="6" id="KW-1133">Transmembrane helix</keyword>
<dbReference type="InterPro" id="IPR040817">
    <property type="entry name" value="LIFR_D2"/>
</dbReference>
<reference evidence="14" key="1">
    <citation type="submission" date="2025-08" db="UniProtKB">
        <authorList>
            <consortium name="RefSeq"/>
        </authorList>
    </citation>
    <scope>IDENTIFICATION</scope>
    <source>
        <tissue evidence="14">Liver</tissue>
    </source>
</reference>
<keyword evidence="3" id="KW-0812">Transmembrane</keyword>
<evidence type="ECO:0000313" key="13">
    <source>
        <dbReference type="Proteomes" id="UP000886700"/>
    </source>
</evidence>
<evidence type="ECO:0000259" key="12">
    <source>
        <dbReference type="PROSITE" id="PS50853"/>
    </source>
</evidence>
<sequence>MAFSAVLHPAFLLVVLPLKASLSEVLGEPFQLIPEILTVSIQSKLQQVNLQWTVPNLTHQELKMGFQIEISRMNASNIIWVEDYSTTVKRNQVLHWNWKSEIPLECVTHFIRIRAMVDDANYPPQNSWSNWSSWKEVSVQVSVAPNTLLIFPKSKLLEEGSNVTICLLYGQYLYNVSCMLQKEPIHGEQLDSHVSLIKLNNVVFHSHSGTNIYCQAMNATKTPFGTVLFVSKVLEEPKNFSCETQDFKTLKCSWEPGVDTALTWSQQDSQNYTLYESFSGRSELSDHRNSHNWKITEESQETYNFTLTTENNLRKRSVNIIFNLTHRVHLKAPHDVTLETVDAKKANMTWKMHSRGDNYILLCQVELQHETEVIHECNVSVHMSASYLFSDLEPDTEYKARVRCADANHFWKWSDWAQKAFSTPEAAPSQALDVWRQVRSENGSHVVTLFWKPLLKSQANGKIVSYNIVVENQDRPSEAEHYSVQAPALGTQLSLDMCSYKIHITANNSMGVSPESVMALSNDSGHASYRVNKVEAISHLKPRLTLMSLLTELQKNPGIVNPQSPAMKRYTCGQKANGVDMLRSHTLQQCYPSVLAAKEEVHEKRIKGTKDGFHISWEPLSGDALGYVVDWCAHSRDQHCDLKWKNLGPNTTSTNITSDAFKPGVRYNFRIFEKSVQQNAQLLEKQTGYTQELAPLENPKVIINNFTSNSFILSWPGYDSDFQSAFIEGYRVYLKSKEMQCHPKGKRTSLSDNSVLCEYEIKDPEQKSFTVENLQPESLYEFLVTPYTSAGQGPNETFTKVTTPDENSHMLLKIILPMTLCVLLIVIACYWKSQWVKEKCYPDIPNPYKSSILSLIKSKKNPHLIMNVKDCIPDVLEVINKVEGPKTQCIVSGKPHNEDVSIKPPSSVPTEDGSSGPVPFMFFENFTYDQSAFDSGSHGLNPGPLKDTPGQLGLLTPPDKLLNVLEKDYMKSLAESPTEETSLIYVSQLASPMCGDKDSLVTNSPKPVHCSGYKRQMAVPGRLPSLALSESNSLTSMILLGQGEQ</sequence>
<feature type="chain" id="PRO_5045507248" evidence="11">
    <location>
        <begin position="28"/>
        <end position="1045"/>
    </location>
</feature>
<dbReference type="Proteomes" id="UP000886700">
    <property type="component" value="Unplaced"/>
</dbReference>
<dbReference type="InterPro" id="IPR013783">
    <property type="entry name" value="Ig-like_fold"/>
</dbReference>
<evidence type="ECO:0000256" key="4">
    <source>
        <dbReference type="ARBA" id="ARBA00022729"/>
    </source>
</evidence>
<dbReference type="Pfam" id="PF00041">
    <property type="entry name" value="fn3"/>
    <property type="match status" value="3"/>
</dbReference>
<dbReference type="Pfam" id="PF17971">
    <property type="entry name" value="LIFR_D2"/>
    <property type="match status" value="1"/>
</dbReference>
<feature type="signal peptide" evidence="11">
    <location>
        <begin position="1"/>
        <end position="27"/>
    </location>
</feature>
<dbReference type="InterPro" id="IPR048497">
    <property type="entry name" value="LIF-R-like_Ig-like"/>
</dbReference>
<feature type="domain" description="Fibronectin type-III" evidence="12">
    <location>
        <begin position="597"/>
        <end position="693"/>
    </location>
</feature>
<evidence type="ECO:0000256" key="11">
    <source>
        <dbReference type="SAM" id="SignalP"/>
    </source>
</evidence>
<evidence type="ECO:0000256" key="7">
    <source>
        <dbReference type="ARBA" id="ARBA00023136"/>
    </source>
</evidence>
<accession>A0ABM2YFF8</accession>
<evidence type="ECO:0000256" key="2">
    <source>
        <dbReference type="ARBA" id="ARBA00008921"/>
    </source>
</evidence>
<feature type="domain" description="Fibronectin type-III" evidence="12">
    <location>
        <begin position="332"/>
        <end position="426"/>
    </location>
</feature>
<dbReference type="Pfam" id="PF21177">
    <property type="entry name" value="LIF-R_Ig-like"/>
    <property type="match status" value="1"/>
</dbReference>
<keyword evidence="13" id="KW-1185">Reference proteome</keyword>
<dbReference type="Gene3D" id="2.60.40.10">
    <property type="entry name" value="Immunoglobulins"/>
    <property type="match status" value="7"/>
</dbReference>